<dbReference type="OrthoDB" id="5399138at2759"/>
<evidence type="ECO:0000313" key="2">
    <source>
        <dbReference type="EnsemblMetazoa" id="BGLB016418-PA"/>
    </source>
</evidence>
<organism evidence="2 3">
    <name type="scientific">Biomphalaria glabrata</name>
    <name type="common">Bloodfluke planorb</name>
    <name type="synonym">Freshwater snail</name>
    <dbReference type="NCBI Taxonomy" id="6526"/>
    <lineage>
        <taxon>Eukaryota</taxon>
        <taxon>Metazoa</taxon>
        <taxon>Spiralia</taxon>
        <taxon>Lophotrochozoa</taxon>
        <taxon>Mollusca</taxon>
        <taxon>Gastropoda</taxon>
        <taxon>Heterobranchia</taxon>
        <taxon>Euthyneura</taxon>
        <taxon>Panpulmonata</taxon>
        <taxon>Hygrophila</taxon>
        <taxon>Lymnaeoidea</taxon>
        <taxon>Planorbidae</taxon>
        <taxon>Biomphalaria</taxon>
    </lineage>
</organism>
<dbReference type="Proteomes" id="UP000076420">
    <property type="component" value="Unassembled WGS sequence"/>
</dbReference>
<proteinExistence type="predicted"/>
<dbReference type="AlphaFoldDB" id="A0A2C9K816"/>
<dbReference type="EnsemblMetazoa" id="BGLB016418-RA">
    <property type="protein sequence ID" value="BGLB016418-PA"/>
    <property type="gene ID" value="BGLB016418"/>
</dbReference>
<accession>A0A2C9K816</accession>
<feature type="region of interest" description="Disordered" evidence="1">
    <location>
        <begin position="1"/>
        <end position="46"/>
    </location>
</feature>
<evidence type="ECO:0000313" key="3">
    <source>
        <dbReference type="Proteomes" id="UP000076420"/>
    </source>
</evidence>
<reference evidence="2" key="1">
    <citation type="submission" date="2020-05" db="UniProtKB">
        <authorList>
            <consortium name="EnsemblMetazoa"/>
        </authorList>
    </citation>
    <scope>IDENTIFICATION</scope>
    <source>
        <strain evidence="2">BB02</strain>
    </source>
</reference>
<sequence length="111" mass="11282">MSLAQFPAFPPAPNLNRTSPPAGAPSQISSASPTGGHRACCENGRPILTDPHTGQTVCSCQYPPGLVSYPRAALPPGLESVYSASAYAAAVSQGYVALGAEGSAFYSPLVM</sequence>
<evidence type="ECO:0000256" key="1">
    <source>
        <dbReference type="SAM" id="MobiDB-lite"/>
    </source>
</evidence>
<gene>
    <name evidence="2" type="primary">106062571</name>
</gene>
<name>A0A2C9K816_BIOGL</name>
<dbReference type="VEuPathDB" id="VectorBase:BGLB016418"/>
<protein>
    <submittedName>
        <fullName evidence="2">Uncharacterized protein</fullName>
    </submittedName>
</protein>
<dbReference type="KEGG" id="bgt:106062571"/>
<dbReference type="STRING" id="6526.A0A2C9K816"/>
<dbReference type="VEuPathDB" id="VectorBase:BGLAX_030200"/>